<dbReference type="AlphaFoldDB" id="A0A4R2PQD4"/>
<keyword evidence="1 4" id="KW-0489">Methyltransferase</keyword>
<dbReference type="GO" id="GO:0032259">
    <property type="term" value="P:methylation"/>
    <property type="evidence" value="ECO:0007669"/>
    <property type="project" value="UniProtKB-KW"/>
</dbReference>
<gene>
    <name evidence="4" type="ORF">EV659_102305</name>
</gene>
<dbReference type="SUPFAM" id="SSF53335">
    <property type="entry name" value="S-adenosyl-L-methionine-dependent methyltransferases"/>
    <property type="match status" value="1"/>
</dbReference>
<evidence type="ECO:0000259" key="3">
    <source>
        <dbReference type="Pfam" id="PF10017"/>
    </source>
</evidence>
<protein>
    <submittedName>
        <fullName evidence="4">Dimethylhistidine N-methyltransferase</fullName>
    </submittedName>
</protein>
<proteinExistence type="predicted"/>
<dbReference type="InterPro" id="IPR029063">
    <property type="entry name" value="SAM-dependent_MTases_sf"/>
</dbReference>
<dbReference type="PANTHER" id="PTHR43397:SF1">
    <property type="entry name" value="ERGOTHIONEINE BIOSYNTHESIS PROTEIN 1"/>
    <property type="match status" value="1"/>
</dbReference>
<dbReference type="PANTHER" id="PTHR43397">
    <property type="entry name" value="ERGOTHIONEINE BIOSYNTHESIS PROTEIN 1"/>
    <property type="match status" value="1"/>
</dbReference>
<accession>A0A4R2PQD4</accession>
<dbReference type="InterPro" id="IPR035094">
    <property type="entry name" value="EgtD"/>
</dbReference>
<evidence type="ECO:0000313" key="5">
    <source>
        <dbReference type="Proteomes" id="UP000295399"/>
    </source>
</evidence>
<dbReference type="InterPro" id="IPR019257">
    <property type="entry name" value="MeTrfase_dom"/>
</dbReference>
<dbReference type="GO" id="GO:0008168">
    <property type="term" value="F:methyltransferase activity"/>
    <property type="evidence" value="ECO:0007669"/>
    <property type="project" value="UniProtKB-KW"/>
</dbReference>
<feature type="domain" description="Histidine-specific methyltransferase SAM-dependent" evidence="3">
    <location>
        <begin position="23"/>
        <end position="324"/>
    </location>
</feature>
<reference evidence="4 5" key="1">
    <citation type="submission" date="2019-03" db="EMBL/GenBank/DDBJ databases">
        <title>Genomic Encyclopedia of Type Strains, Phase IV (KMG-IV): sequencing the most valuable type-strain genomes for metagenomic binning, comparative biology and taxonomic classification.</title>
        <authorList>
            <person name="Goeker M."/>
        </authorList>
    </citation>
    <scope>NUCLEOTIDE SEQUENCE [LARGE SCALE GENOMIC DNA]</scope>
    <source>
        <strain evidence="4 5">DSM 2132</strain>
    </source>
</reference>
<dbReference type="Gene3D" id="3.40.50.150">
    <property type="entry name" value="Vaccinia Virus protein VP39"/>
    <property type="match status" value="1"/>
</dbReference>
<dbReference type="NCBIfam" id="TIGR03438">
    <property type="entry name" value="egtD_ergothio"/>
    <property type="match status" value="1"/>
</dbReference>
<evidence type="ECO:0000256" key="2">
    <source>
        <dbReference type="ARBA" id="ARBA00022679"/>
    </source>
</evidence>
<dbReference type="OrthoDB" id="5289726at2"/>
<dbReference type="Pfam" id="PF10017">
    <property type="entry name" value="Methyltransf_33"/>
    <property type="match status" value="1"/>
</dbReference>
<evidence type="ECO:0000256" key="1">
    <source>
        <dbReference type="ARBA" id="ARBA00022603"/>
    </source>
</evidence>
<dbReference type="EMBL" id="SLXO01000002">
    <property type="protein sequence ID" value="TCP37897.1"/>
    <property type="molecule type" value="Genomic_DNA"/>
</dbReference>
<keyword evidence="2 4" id="KW-0808">Transferase</keyword>
<comment type="caution">
    <text evidence="4">The sequence shown here is derived from an EMBL/GenBank/DDBJ whole genome shotgun (WGS) entry which is preliminary data.</text>
</comment>
<evidence type="ECO:0000313" key="4">
    <source>
        <dbReference type="EMBL" id="TCP37897.1"/>
    </source>
</evidence>
<dbReference type="Proteomes" id="UP000295399">
    <property type="component" value="Unassembled WGS sequence"/>
</dbReference>
<dbReference type="InterPro" id="IPR017804">
    <property type="entry name" value="MeTrfase_EgtD-like"/>
</dbReference>
<dbReference type="InterPro" id="IPR051128">
    <property type="entry name" value="EgtD_Methyltrsf_superfamily"/>
</dbReference>
<keyword evidence="5" id="KW-1185">Reference proteome</keyword>
<sequence length="325" mass="34927">MSQKTDATGLRFFDMAPPVEDMKSAVLDGLTATPKGLSPSLLYDQEGSRIFEAICDQPEYYPTRTEIGILRAAAPEIAAAAGPDVQVVEFGAGALEKVGLLIDALARPAGIAALDISGDHLLAAARDLAHAYPGLDVVAIAADYHKDFDIPAPVAGPPRRRLGFFPGSTIGNFAPDAAVDFLTNARRLLGRDGLMVLGVDLRKDPRILEAAYDDAAGVTAAFNLNLLTRLNRDLGADFEPGRFRHKALYNQDLHRVEMHLESLADQRVQVAGQTIAFAAGETIHTENSHKHTIETAQALAADAGFTPQRVWTDDQDRFSVHLLAA</sequence>
<dbReference type="PIRSF" id="PIRSF018005">
    <property type="entry name" value="UCP018005"/>
    <property type="match status" value="1"/>
</dbReference>
<dbReference type="RefSeq" id="WP_132707551.1">
    <property type="nucleotide sequence ID" value="NZ_JACIGF010000002.1"/>
</dbReference>
<dbReference type="InParanoid" id="A0A4R2PQD4"/>
<organism evidence="4 5">
    <name type="scientific">Rhodothalassium salexigens DSM 2132</name>
    <dbReference type="NCBI Taxonomy" id="1188247"/>
    <lineage>
        <taxon>Bacteria</taxon>
        <taxon>Pseudomonadati</taxon>
        <taxon>Pseudomonadota</taxon>
        <taxon>Alphaproteobacteria</taxon>
        <taxon>Rhodothalassiales</taxon>
        <taxon>Rhodothalassiaceae</taxon>
        <taxon>Rhodothalassium</taxon>
    </lineage>
</organism>
<name>A0A4R2PQD4_RHOSA</name>